<keyword evidence="1" id="KW-0472">Membrane</keyword>
<dbReference type="Proteomes" id="UP000595662">
    <property type="component" value="Chromosome 2"/>
</dbReference>
<reference evidence="2 3" key="1">
    <citation type="submission" date="2020-08" db="EMBL/GenBank/DDBJ databases">
        <title>The completed genome sequence of the pathogenic ascomycete fungus Penicillium digitatum.</title>
        <authorList>
            <person name="Wang M."/>
        </authorList>
    </citation>
    <scope>NUCLEOTIDE SEQUENCE [LARGE SCALE GENOMIC DNA]</scope>
    <source>
        <strain evidence="2 3">PdW03</strain>
    </source>
</reference>
<proteinExistence type="predicted"/>
<dbReference type="GeneID" id="26232174"/>
<organism evidence="2 3">
    <name type="scientific">Penicillium digitatum</name>
    <name type="common">Green mold</name>
    <dbReference type="NCBI Taxonomy" id="36651"/>
    <lineage>
        <taxon>Eukaryota</taxon>
        <taxon>Fungi</taxon>
        <taxon>Dikarya</taxon>
        <taxon>Ascomycota</taxon>
        <taxon>Pezizomycotina</taxon>
        <taxon>Eurotiomycetes</taxon>
        <taxon>Eurotiomycetidae</taxon>
        <taxon>Eurotiales</taxon>
        <taxon>Aspergillaceae</taxon>
        <taxon>Penicillium</taxon>
    </lineage>
</organism>
<name>A0A7T7BJR7_PENDI</name>
<accession>A0A7T7BJR7</accession>
<sequence>MLPPLLTIFRRDCDGDETKSSCTKPTSSAVTVGIPAVISGVIIITAIIVLIVLYHKGMRRDDREDLEEQRRKSGFYARYDAQQNIAGKARPSKGQPHASQSRRSSADSIFDFKQDQGRYHIAPLPINAGFKMAFGCSCRLVPEFLILFSVSLWVSSDLSHSTIANHNFLPLLPNFHPADLTVYMIACDISFCVRKRQRV</sequence>
<dbReference type="AlphaFoldDB" id="A0A7T7BJR7"/>
<evidence type="ECO:0000313" key="2">
    <source>
        <dbReference type="EMBL" id="QQK42346.1"/>
    </source>
</evidence>
<dbReference type="RefSeq" id="XP_014535688.2">
    <property type="nucleotide sequence ID" value="XM_014680202.2"/>
</dbReference>
<dbReference type="VEuPathDB" id="FungiDB:PDIP_38560"/>
<evidence type="ECO:0000256" key="1">
    <source>
        <dbReference type="SAM" id="Phobius"/>
    </source>
</evidence>
<feature type="transmembrane region" description="Helical" evidence="1">
    <location>
        <begin position="34"/>
        <end position="54"/>
    </location>
</feature>
<dbReference type="KEGG" id="pdp:PDIP_38560"/>
<keyword evidence="1" id="KW-1133">Transmembrane helix</keyword>
<keyword evidence="1" id="KW-0812">Transmembrane</keyword>
<protein>
    <submittedName>
        <fullName evidence="2">Uncharacterized protein</fullName>
    </submittedName>
</protein>
<evidence type="ECO:0000313" key="3">
    <source>
        <dbReference type="Proteomes" id="UP000595662"/>
    </source>
</evidence>
<gene>
    <name evidence="2" type="ORF">Pdw03_6247</name>
</gene>
<dbReference type="EMBL" id="CP060775">
    <property type="protein sequence ID" value="QQK42346.1"/>
    <property type="molecule type" value="Genomic_DNA"/>
</dbReference>